<dbReference type="Gene3D" id="3.20.20.70">
    <property type="entry name" value="Aldolase class I"/>
    <property type="match status" value="1"/>
</dbReference>
<evidence type="ECO:0000256" key="5">
    <source>
        <dbReference type="ARBA" id="ARBA00048791"/>
    </source>
</evidence>
<gene>
    <name evidence="7 8" type="primary">deoC</name>
    <name evidence="8" type="ORF">ORY91_001523</name>
    <name evidence="9" type="ORF">V9W64_05275</name>
</gene>
<evidence type="ECO:0000256" key="2">
    <source>
        <dbReference type="ARBA" id="ARBA00022490"/>
    </source>
</evidence>
<reference evidence="8" key="1">
    <citation type="submission" date="2022-10" db="EMBL/GenBank/DDBJ databases">
        <authorList>
            <person name="Boutroux M."/>
        </authorList>
    </citation>
    <scope>NUCLEOTIDE SEQUENCE</scope>
    <source>
        <strain evidence="8">51.81</strain>
    </source>
</reference>
<dbReference type="InterPro" id="IPR011343">
    <property type="entry name" value="DeoC"/>
</dbReference>
<dbReference type="GO" id="GO:0006018">
    <property type="term" value="P:2-deoxyribose 1-phosphate catabolic process"/>
    <property type="evidence" value="ECO:0007669"/>
    <property type="project" value="UniProtKB-UniRule"/>
</dbReference>
<comment type="function">
    <text evidence="6 7">Catalyzes a reversible aldol reaction between acetaldehyde and D-glyceraldehyde 3-phosphate to generate 2-deoxy-D-ribose 5-phosphate.</text>
</comment>
<dbReference type="GO" id="GO:0005737">
    <property type="term" value="C:cytoplasm"/>
    <property type="evidence" value="ECO:0007669"/>
    <property type="project" value="UniProtKB-SubCell"/>
</dbReference>
<dbReference type="PANTHER" id="PTHR10889">
    <property type="entry name" value="DEOXYRIBOSE-PHOSPHATE ALDOLASE"/>
    <property type="match status" value="1"/>
</dbReference>
<dbReference type="InterPro" id="IPR013785">
    <property type="entry name" value="Aldolase_TIM"/>
</dbReference>
<dbReference type="PANTHER" id="PTHR10889:SF1">
    <property type="entry name" value="DEOXYRIBOSE-PHOSPHATE ALDOLASE"/>
    <property type="match status" value="1"/>
</dbReference>
<keyword evidence="3 7" id="KW-0456">Lyase</keyword>
<evidence type="ECO:0000313" key="9">
    <source>
        <dbReference type="EMBL" id="WWY04120.1"/>
    </source>
</evidence>
<keyword evidence="2 7" id="KW-0963">Cytoplasm</keyword>
<evidence type="ECO:0000313" key="10">
    <source>
        <dbReference type="Proteomes" id="UP001149607"/>
    </source>
</evidence>
<evidence type="ECO:0000256" key="1">
    <source>
        <dbReference type="ARBA" id="ARBA00010936"/>
    </source>
</evidence>
<dbReference type="CDD" id="cd00959">
    <property type="entry name" value="DeoC"/>
    <property type="match status" value="1"/>
</dbReference>
<dbReference type="NCBIfam" id="TIGR00126">
    <property type="entry name" value="deoC"/>
    <property type="match status" value="1"/>
</dbReference>
<evidence type="ECO:0000313" key="8">
    <source>
        <dbReference type="EMBL" id="MDD9328105.1"/>
    </source>
</evidence>
<feature type="active site" description="Proton donor/acceptor" evidence="7">
    <location>
        <position position="181"/>
    </location>
</feature>
<dbReference type="SUPFAM" id="SSF51569">
    <property type="entry name" value="Aldolase"/>
    <property type="match status" value="1"/>
</dbReference>
<dbReference type="RefSeq" id="WP_274585219.1">
    <property type="nucleotide sequence ID" value="NZ_CP145811.1"/>
</dbReference>
<reference evidence="9" key="2">
    <citation type="submission" date="2024-02" db="EMBL/GenBank/DDBJ databases">
        <title>Neisseria leonii sp. nov.</title>
        <authorList>
            <person name="Boutroux M."/>
            <person name="Favre-Rochex S."/>
            <person name="Gorgette O."/>
            <person name="Touak G."/>
            <person name="Muhle E."/>
            <person name="Chesneau O."/>
            <person name="Clermont D."/>
            <person name="Rahi P."/>
        </authorList>
    </citation>
    <scope>NUCLEOTIDE SEQUENCE</scope>
    <source>
        <strain evidence="9">51.81</strain>
    </source>
</reference>
<proteinExistence type="inferred from homology"/>
<dbReference type="InterPro" id="IPR028581">
    <property type="entry name" value="DeoC_typeI"/>
</dbReference>
<dbReference type="EC" id="4.1.2.4" evidence="7"/>
<dbReference type="InterPro" id="IPR002915">
    <property type="entry name" value="DeoC/FbaB/LacD_aldolase"/>
</dbReference>
<comment type="pathway">
    <text evidence="7">Carbohydrate degradation; 2-deoxy-D-ribose 1-phosphate degradation; D-glyceraldehyde 3-phosphate and acetaldehyde from 2-deoxy-alpha-D-ribose 1-phosphate: step 2/2.</text>
</comment>
<dbReference type="HAMAP" id="MF_00114">
    <property type="entry name" value="DeoC_type1"/>
    <property type="match status" value="1"/>
</dbReference>
<keyword evidence="4 7" id="KW-0704">Schiff base</keyword>
<feature type="active site" description="Proton donor/acceptor" evidence="7">
    <location>
        <position position="89"/>
    </location>
</feature>
<comment type="similarity">
    <text evidence="1 7">Belongs to the DeoC/FbaB aldolase family. DeoC type 1 subfamily.</text>
</comment>
<dbReference type="GO" id="GO:0016052">
    <property type="term" value="P:carbohydrate catabolic process"/>
    <property type="evidence" value="ECO:0007669"/>
    <property type="project" value="TreeGrafter"/>
</dbReference>
<comment type="subcellular location">
    <subcellularLocation>
        <location evidence="7">Cytoplasm</location>
    </subcellularLocation>
</comment>
<dbReference type="FunFam" id="3.20.20.70:FF:000044">
    <property type="entry name" value="Deoxyribose-phosphate aldolase"/>
    <property type="match status" value="1"/>
</dbReference>
<dbReference type="SMART" id="SM01133">
    <property type="entry name" value="DeoC"/>
    <property type="match status" value="1"/>
</dbReference>
<protein>
    <recommendedName>
        <fullName evidence="7">Deoxyribose-phosphate aldolase</fullName>
        <shortName evidence="7">DERA</shortName>
        <ecNumber evidence="7">4.1.2.4</ecNumber>
    </recommendedName>
    <alternativeName>
        <fullName evidence="7">2-deoxy-D-ribose 5-phosphate aldolase</fullName>
    </alternativeName>
    <alternativeName>
        <fullName evidence="7">Phosphodeoxyriboaldolase</fullName>
        <shortName evidence="7">Deoxyriboaldolase</shortName>
    </alternativeName>
</protein>
<dbReference type="GO" id="GO:0004139">
    <property type="term" value="F:deoxyribose-phosphate aldolase activity"/>
    <property type="evidence" value="ECO:0007669"/>
    <property type="project" value="UniProtKB-UniRule"/>
</dbReference>
<organism evidence="8">
    <name type="scientific">Neisseria leonii</name>
    <dbReference type="NCBI Taxonomy" id="2995413"/>
    <lineage>
        <taxon>Bacteria</taxon>
        <taxon>Pseudomonadati</taxon>
        <taxon>Pseudomonadota</taxon>
        <taxon>Betaproteobacteria</taxon>
        <taxon>Neisseriales</taxon>
        <taxon>Neisseriaceae</taxon>
        <taxon>Neisseria</taxon>
    </lineage>
</organism>
<dbReference type="Proteomes" id="UP001149607">
    <property type="component" value="Chromosome"/>
</dbReference>
<dbReference type="Pfam" id="PF01791">
    <property type="entry name" value="DeoC"/>
    <property type="match status" value="1"/>
</dbReference>
<sequence length="223" mass="22741">MNRADLIDHTLLAAHAAQTDIEQLCREAAEYGFFSVCVNPVWVAHAKALLRESGVKVCTVVGFPLGASTAAVKAWETAAAVADGADEIDMVMNIGQAKSGNWAEVERDISAVVAAAEGSAAVKVILETCLLSEAEIRQACAAALAAGADFVKTSTGFSTGGASVAAVRLMRECVGTQMGVKASGGIRSAADMSAMLAAGATRIGASAGAVLLDDTLGETHHDY</sequence>
<dbReference type="PIRSF" id="PIRSF001357">
    <property type="entry name" value="DeoC"/>
    <property type="match status" value="1"/>
</dbReference>
<evidence type="ECO:0000256" key="6">
    <source>
        <dbReference type="ARBA" id="ARBA00056337"/>
    </source>
</evidence>
<keyword evidence="10" id="KW-1185">Reference proteome</keyword>
<dbReference type="EMBL" id="JAPQFL010000004">
    <property type="protein sequence ID" value="MDD9328105.1"/>
    <property type="molecule type" value="Genomic_DNA"/>
</dbReference>
<dbReference type="AlphaFoldDB" id="A0A9X4IB65"/>
<evidence type="ECO:0000256" key="7">
    <source>
        <dbReference type="HAMAP-Rule" id="MF_00114"/>
    </source>
</evidence>
<comment type="catalytic activity">
    <reaction evidence="5 7">
        <text>2-deoxy-D-ribose 5-phosphate = D-glyceraldehyde 3-phosphate + acetaldehyde</text>
        <dbReference type="Rhea" id="RHEA:12821"/>
        <dbReference type="ChEBI" id="CHEBI:15343"/>
        <dbReference type="ChEBI" id="CHEBI:59776"/>
        <dbReference type="ChEBI" id="CHEBI:62877"/>
        <dbReference type="EC" id="4.1.2.4"/>
    </reaction>
</comment>
<evidence type="ECO:0000256" key="4">
    <source>
        <dbReference type="ARBA" id="ARBA00023270"/>
    </source>
</evidence>
<evidence type="ECO:0000256" key="3">
    <source>
        <dbReference type="ARBA" id="ARBA00023239"/>
    </source>
</evidence>
<dbReference type="EMBL" id="CP146598">
    <property type="protein sequence ID" value="WWY04120.1"/>
    <property type="molecule type" value="Genomic_DNA"/>
</dbReference>
<feature type="active site" description="Schiff-base intermediate with acetaldehyde" evidence="7">
    <location>
        <position position="152"/>
    </location>
</feature>
<accession>A0A9X4IB65</accession>
<dbReference type="GO" id="GO:0009264">
    <property type="term" value="P:deoxyribonucleotide catabolic process"/>
    <property type="evidence" value="ECO:0007669"/>
    <property type="project" value="UniProtKB-UniRule"/>
</dbReference>
<name>A0A9X4IB65_9NEIS</name>